<dbReference type="InterPro" id="IPR022953">
    <property type="entry name" value="ATP_PFK"/>
</dbReference>
<keyword evidence="2" id="KW-0808">Transferase</keyword>
<dbReference type="Pfam" id="PF00365">
    <property type="entry name" value="PFK"/>
    <property type="match status" value="1"/>
</dbReference>
<dbReference type="AlphaFoldDB" id="A0A0F9L074"/>
<dbReference type="Gene3D" id="3.40.50.450">
    <property type="match status" value="1"/>
</dbReference>
<dbReference type="PRINTS" id="PR00476">
    <property type="entry name" value="PHFRCTKINASE"/>
</dbReference>
<dbReference type="GO" id="GO:0047334">
    <property type="term" value="F:diphosphate-fructose-6-phosphate 1-phosphotransferase activity"/>
    <property type="evidence" value="ECO:0007669"/>
    <property type="project" value="InterPro"/>
</dbReference>
<comment type="caution">
    <text evidence="7">The sequence shown here is derived from an EMBL/GenBank/DDBJ whole genome shotgun (WGS) entry which is preliminary data.</text>
</comment>
<sequence>MKENAELKGKGEREISELRGNCIIAQSGGATAVINQSLCGVIQQAQGHKEIEEIYGARNGILGLLKEELIDLRKEKASAIDNLKTTPGAALGSCRYRLRSWSESKKDLEKIIEICKKYSLRYFFYIGGNDSMDTANKIDEAANRMNYQLKVIGIPKTIDNDLVFTDHCPGFASAAKYLAISVMEAGRHLESIYNSETVAILETLGRNTGWLAGSCALAKRSKEDAPHLIYFPEIPFSLDKFLKDVEEVYHKIGGVFIVVSEGLRDEKGNYICASKDRVSTDAFGHPELEGISDYLKKVVESRFKLKTRTIKPDICQQSAVHFASRIDMEEAYLVGKEAVKLALEGKSGYMITIKRGKGKVYERRISAARLSLVANMEKRVPPTWINKERNFVTKEFIEYVHPLIQGEVNIPVQNGLPCYPRLDRRKILRHAKSPFPFSPP</sequence>
<dbReference type="EMBL" id="LAZR01012294">
    <property type="protein sequence ID" value="KKM27583.1"/>
    <property type="molecule type" value="Genomic_DNA"/>
</dbReference>
<dbReference type="InterPro" id="IPR035966">
    <property type="entry name" value="PKF_sf"/>
</dbReference>
<dbReference type="InterPro" id="IPR000023">
    <property type="entry name" value="Phosphofructokinase_dom"/>
</dbReference>
<evidence type="ECO:0000256" key="1">
    <source>
        <dbReference type="ARBA" id="ARBA00001946"/>
    </source>
</evidence>
<dbReference type="InterPro" id="IPR011404">
    <property type="entry name" value="PPi-PFK"/>
</dbReference>
<dbReference type="GO" id="GO:0046872">
    <property type="term" value="F:metal ion binding"/>
    <property type="evidence" value="ECO:0007669"/>
    <property type="project" value="UniProtKB-KW"/>
</dbReference>
<dbReference type="SUPFAM" id="SSF53784">
    <property type="entry name" value="Phosphofructokinase"/>
    <property type="match status" value="1"/>
</dbReference>
<accession>A0A0F9L074</accession>
<evidence type="ECO:0000256" key="5">
    <source>
        <dbReference type="ARBA" id="ARBA00022842"/>
    </source>
</evidence>
<keyword evidence="4" id="KW-0418">Kinase</keyword>
<dbReference type="InterPro" id="IPR050929">
    <property type="entry name" value="PFKA"/>
</dbReference>
<dbReference type="NCBIfam" id="NF010675">
    <property type="entry name" value="PRK14072.1"/>
    <property type="match status" value="1"/>
</dbReference>
<evidence type="ECO:0000256" key="2">
    <source>
        <dbReference type="ARBA" id="ARBA00022679"/>
    </source>
</evidence>
<name>A0A0F9L074_9ZZZZ</name>
<keyword evidence="5" id="KW-0460">Magnesium</keyword>
<evidence type="ECO:0000256" key="4">
    <source>
        <dbReference type="ARBA" id="ARBA00022777"/>
    </source>
</evidence>
<evidence type="ECO:0000313" key="7">
    <source>
        <dbReference type="EMBL" id="KKM27583.1"/>
    </source>
</evidence>
<evidence type="ECO:0000256" key="3">
    <source>
        <dbReference type="ARBA" id="ARBA00022723"/>
    </source>
</evidence>
<dbReference type="GO" id="GO:0003872">
    <property type="term" value="F:6-phosphofructokinase activity"/>
    <property type="evidence" value="ECO:0007669"/>
    <property type="project" value="InterPro"/>
</dbReference>
<dbReference type="PANTHER" id="PTHR45770">
    <property type="entry name" value="ATP-DEPENDENT 6-PHOSPHOFRUCTOKINASE 1"/>
    <property type="match status" value="1"/>
</dbReference>
<feature type="domain" description="Phosphofructokinase" evidence="6">
    <location>
        <begin position="22"/>
        <end position="341"/>
    </location>
</feature>
<organism evidence="7">
    <name type="scientific">marine sediment metagenome</name>
    <dbReference type="NCBI Taxonomy" id="412755"/>
    <lineage>
        <taxon>unclassified sequences</taxon>
        <taxon>metagenomes</taxon>
        <taxon>ecological metagenomes</taxon>
    </lineage>
</organism>
<dbReference type="Gene3D" id="3.40.50.460">
    <property type="entry name" value="Phosphofructokinase domain"/>
    <property type="match status" value="1"/>
</dbReference>
<proteinExistence type="inferred from homology"/>
<comment type="cofactor">
    <cofactor evidence="1">
        <name>Mg(2+)</name>
        <dbReference type="ChEBI" id="CHEBI:18420"/>
    </cofactor>
</comment>
<dbReference type="UniPathway" id="UPA00109">
    <property type="reaction ID" value="UER00182"/>
</dbReference>
<reference evidence="7" key="1">
    <citation type="journal article" date="2015" name="Nature">
        <title>Complex archaea that bridge the gap between prokaryotes and eukaryotes.</title>
        <authorList>
            <person name="Spang A."/>
            <person name="Saw J.H."/>
            <person name="Jorgensen S.L."/>
            <person name="Zaremba-Niedzwiedzka K."/>
            <person name="Martijn J."/>
            <person name="Lind A.E."/>
            <person name="van Eijk R."/>
            <person name="Schleper C."/>
            <person name="Guy L."/>
            <person name="Ettema T.J."/>
        </authorList>
    </citation>
    <scope>NUCLEOTIDE SEQUENCE</scope>
</reference>
<protein>
    <recommendedName>
        <fullName evidence="6">Phosphofructokinase domain-containing protein</fullName>
    </recommendedName>
</protein>
<keyword evidence="3" id="KW-0479">Metal-binding</keyword>
<evidence type="ECO:0000259" key="6">
    <source>
        <dbReference type="Pfam" id="PF00365"/>
    </source>
</evidence>
<dbReference type="GO" id="GO:0006002">
    <property type="term" value="P:fructose 6-phosphate metabolic process"/>
    <property type="evidence" value="ECO:0007669"/>
    <property type="project" value="InterPro"/>
</dbReference>
<dbReference type="HAMAP" id="MF_01978">
    <property type="entry name" value="Phosphofructokinase_II_B2"/>
    <property type="match status" value="1"/>
</dbReference>
<gene>
    <name evidence="7" type="ORF">LCGC14_1573270</name>
</gene>
<dbReference type="PIRSF" id="PIRSF036483">
    <property type="entry name" value="PFK_XF0274"/>
    <property type="match status" value="1"/>
</dbReference>